<sequence length="725" mass="80793">MEDPDEMERSSQLRHHARRVMNAINTVVENLHDPEKVSSVLALVGKAHALKHKVEPMYFKILSGVMLEVLSEDFPEFFTAEVQMVWTKLMGAVYWHVTGAYTELSKRLFLRGRGTLCAEQQGELRHTALSAADVGFRCGRCPQVHGTTAGGQQCESAAAALSRTPRVSVSAVRLRMDQRITEPDHFSPVSLYGEFTLTGNRKVRYAVSLTERDLIVQRLTSTPVRRNKVVLSLKDCVGCRAYRGDDNADPAAYLAVYLYPLKKRWWMSSGVSRQRVEHCFRLAALQDPRANLEEAEKWARAVRERSARQQNRDEVSMNKLSRPCRMMLLVNPQSGKGQALTLYNNHIQRMLSEAGIQHTLVITERQNHARELVREADLSQWDALVIMSGDGLLFEVINGLLERPDWEEAIQIPLGILPGGSGNALAASIHHYSGAPQVSSEELLVSCGFLMCKGLVSPMDLVCIHLSSCPRVFSFLSLAWGFVADVDIESEKYRHVGSARFTVCTLVRLASLRVYKGKLAYLPATDLPKHEESLRNKKTLHCNNQPPTSVPGRPSTVSPRVNTFHNSCHSNNSLKVRKVESTPSRSTNISLTGPSDSLLPPLDQLLPSDWVVVQEEDFVLVLAMYQSHLGEDMMAAPGSTLDEGVIHLFYVRAGISRAALLKMFLAMEKGTHLANNCQHLVHAKVRAFRLEPYTPKGIITVDGEVVEYGPVQAEVHRGLARIITG</sequence>
<dbReference type="EMBL" id="CM011674">
    <property type="protein sequence ID" value="TMS23301.1"/>
    <property type="molecule type" value="Genomic_DNA"/>
</dbReference>
<keyword evidence="2" id="KW-1185">Reference proteome</keyword>
<comment type="caution">
    <text evidence="1">The sequence shown here is derived from an EMBL/GenBank/DDBJ whole genome shotgun (WGS) entry which is preliminary data.</text>
</comment>
<evidence type="ECO:0000313" key="1">
    <source>
        <dbReference type="EMBL" id="TMS23301.1"/>
    </source>
</evidence>
<organism evidence="1 2">
    <name type="scientific">Larimichthys crocea</name>
    <name type="common">Large yellow croaker</name>
    <name type="synonym">Pseudosciaena crocea</name>
    <dbReference type="NCBI Taxonomy" id="215358"/>
    <lineage>
        <taxon>Eukaryota</taxon>
        <taxon>Metazoa</taxon>
        <taxon>Chordata</taxon>
        <taxon>Craniata</taxon>
        <taxon>Vertebrata</taxon>
        <taxon>Euteleostomi</taxon>
        <taxon>Actinopterygii</taxon>
        <taxon>Neopterygii</taxon>
        <taxon>Teleostei</taxon>
        <taxon>Neoteleostei</taxon>
        <taxon>Acanthomorphata</taxon>
        <taxon>Eupercaria</taxon>
        <taxon>Sciaenidae</taxon>
        <taxon>Larimichthys</taxon>
    </lineage>
</organism>
<name>A0ACD3RUK3_LARCR</name>
<reference evidence="1" key="1">
    <citation type="submission" date="2018-11" db="EMBL/GenBank/DDBJ databases">
        <title>The sequence and de novo assembly of Larimichthys crocea genome using PacBio and Hi-C technologies.</title>
        <authorList>
            <person name="Xu P."/>
            <person name="Chen B."/>
            <person name="Zhou Z."/>
            <person name="Ke Q."/>
            <person name="Wu Y."/>
            <person name="Bai H."/>
            <person name="Pu F."/>
        </authorList>
    </citation>
    <scope>NUCLEOTIDE SEQUENCE</scope>
    <source>
        <tissue evidence="1">Muscle</tissue>
    </source>
</reference>
<accession>A0ACD3RUK3</accession>
<dbReference type="Proteomes" id="UP000793456">
    <property type="component" value="Chromosome I"/>
</dbReference>
<evidence type="ECO:0000313" key="2">
    <source>
        <dbReference type="Proteomes" id="UP000793456"/>
    </source>
</evidence>
<protein>
    <submittedName>
        <fullName evidence="1">Uncharacterized protein</fullName>
    </submittedName>
</protein>
<proteinExistence type="predicted"/>
<gene>
    <name evidence="1" type="ORF">E3U43_008607</name>
</gene>